<evidence type="ECO:0000256" key="1">
    <source>
        <dbReference type="ARBA" id="ARBA00004370"/>
    </source>
</evidence>
<evidence type="ECO:0000256" key="6">
    <source>
        <dbReference type="ARBA" id="ARBA00023136"/>
    </source>
</evidence>
<feature type="compositionally biased region" description="Low complexity" evidence="8">
    <location>
        <begin position="472"/>
        <end position="486"/>
    </location>
</feature>
<accession>A0ABD1JXH6</accession>
<evidence type="ECO:0000256" key="5">
    <source>
        <dbReference type="ARBA" id="ARBA00023054"/>
    </source>
</evidence>
<feature type="region of interest" description="Disordered" evidence="8">
    <location>
        <begin position="1"/>
        <end position="43"/>
    </location>
</feature>
<evidence type="ECO:0000313" key="10">
    <source>
        <dbReference type="EMBL" id="KAL2091592.1"/>
    </source>
</evidence>
<dbReference type="Proteomes" id="UP001591681">
    <property type="component" value="Unassembled WGS sequence"/>
</dbReference>
<keyword evidence="3 9" id="KW-0812">Transmembrane</keyword>
<feature type="compositionally biased region" description="Low complexity" evidence="8">
    <location>
        <begin position="168"/>
        <end position="185"/>
    </location>
</feature>
<keyword evidence="11" id="KW-1185">Reference proteome</keyword>
<evidence type="ECO:0000256" key="8">
    <source>
        <dbReference type="SAM" id="MobiDB-lite"/>
    </source>
</evidence>
<feature type="transmembrane region" description="Helical" evidence="9">
    <location>
        <begin position="638"/>
        <end position="663"/>
    </location>
</feature>
<comment type="similarity">
    <text evidence="2">Belongs to the TEX28 family.</text>
</comment>
<evidence type="ECO:0008006" key="12">
    <source>
        <dbReference type="Google" id="ProtNLM"/>
    </source>
</evidence>
<keyword evidence="6 9" id="KW-0472">Membrane</keyword>
<reference evidence="10 11" key="1">
    <citation type="submission" date="2024-09" db="EMBL/GenBank/DDBJ databases">
        <title>A chromosome-level genome assembly of Gray's grenadier anchovy, Coilia grayii.</title>
        <authorList>
            <person name="Fu Z."/>
        </authorList>
    </citation>
    <scope>NUCLEOTIDE SEQUENCE [LARGE SCALE GENOMIC DNA]</scope>
    <source>
        <strain evidence="10">G4</strain>
        <tissue evidence="10">Muscle</tissue>
    </source>
</reference>
<organism evidence="10 11">
    <name type="scientific">Coilia grayii</name>
    <name type="common">Gray's grenadier anchovy</name>
    <dbReference type="NCBI Taxonomy" id="363190"/>
    <lineage>
        <taxon>Eukaryota</taxon>
        <taxon>Metazoa</taxon>
        <taxon>Chordata</taxon>
        <taxon>Craniata</taxon>
        <taxon>Vertebrata</taxon>
        <taxon>Euteleostomi</taxon>
        <taxon>Actinopterygii</taxon>
        <taxon>Neopterygii</taxon>
        <taxon>Teleostei</taxon>
        <taxon>Clupei</taxon>
        <taxon>Clupeiformes</taxon>
        <taxon>Clupeoidei</taxon>
        <taxon>Engraulidae</taxon>
        <taxon>Coilinae</taxon>
        <taxon>Coilia</taxon>
    </lineage>
</organism>
<feature type="compositionally biased region" description="Low complexity" evidence="8">
    <location>
        <begin position="209"/>
        <end position="222"/>
    </location>
</feature>
<feature type="region of interest" description="Disordered" evidence="8">
    <location>
        <begin position="149"/>
        <end position="223"/>
    </location>
</feature>
<proteinExistence type="inferred from homology"/>
<keyword evidence="4 9" id="KW-1133">Transmembrane helix</keyword>
<dbReference type="EMBL" id="JBHFQA010000011">
    <property type="protein sequence ID" value="KAL2091592.1"/>
    <property type="molecule type" value="Genomic_DNA"/>
</dbReference>
<evidence type="ECO:0000256" key="4">
    <source>
        <dbReference type="ARBA" id="ARBA00022989"/>
    </source>
</evidence>
<dbReference type="PANTHER" id="PTHR17613">
    <property type="entry name" value="CEREBRAL PROTEIN-11-RELATED"/>
    <property type="match status" value="1"/>
</dbReference>
<keyword evidence="5 7" id="KW-0175">Coiled coil</keyword>
<evidence type="ECO:0000256" key="2">
    <source>
        <dbReference type="ARBA" id="ARBA00008108"/>
    </source>
</evidence>
<dbReference type="Pfam" id="PF10267">
    <property type="entry name" value="Tmemb_cc2"/>
    <property type="match status" value="1"/>
</dbReference>
<gene>
    <name evidence="10" type="ORF">ACEWY4_013855</name>
</gene>
<evidence type="ECO:0000256" key="3">
    <source>
        <dbReference type="ARBA" id="ARBA00022692"/>
    </source>
</evidence>
<dbReference type="PANTHER" id="PTHR17613:SF11">
    <property type="entry name" value="TRANSMEMBRANE AND COILED-COIL DOMAINS PROTEIN 1"/>
    <property type="match status" value="1"/>
</dbReference>
<comment type="caution">
    <text evidence="10">The sequence shown here is derived from an EMBL/GenBank/DDBJ whole genome shotgun (WGS) entry which is preliminary data.</text>
</comment>
<feature type="coiled-coil region" evidence="7">
    <location>
        <begin position="329"/>
        <end position="363"/>
    </location>
</feature>
<dbReference type="InterPro" id="IPR019394">
    <property type="entry name" value="TEX28/TMCC"/>
</dbReference>
<dbReference type="GO" id="GO:0016020">
    <property type="term" value="C:membrane"/>
    <property type="evidence" value="ECO:0007669"/>
    <property type="project" value="UniProtKB-SubCell"/>
</dbReference>
<name>A0ABD1JXH6_9TELE</name>
<feature type="compositionally biased region" description="Low complexity" evidence="8">
    <location>
        <begin position="24"/>
        <end position="34"/>
    </location>
</feature>
<comment type="subcellular location">
    <subcellularLocation>
        <location evidence="1">Membrane</location>
    </subcellularLocation>
</comment>
<feature type="region of interest" description="Disordered" evidence="8">
    <location>
        <begin position="434"/>
        <end position="501"/>
    </location>
</feature>
<protein>
    <recommendedName>
        <fullName evidence="12">Transmembrane and coiled-coil domain family 1b</fullName>
    </recommendedName>
</protein>
<evidence type="ECO:0000313" key="11">
    <source>
        <dbReference type="Proteomes" id="UP001591681"/>
    </source>
</evidence>
<evidence type="ECO:0000256" key="7">
    <source>
        <dbReference type="SAM" id="Coils"/>
    </source>
</evidence>
<dbReference type="AlphaFoldDB" id="A0ABD1JXH6"/>
<evidence type="ECO:0000256" key="9">
    <source>
        <dbReference type="SAM" id="Phobius"/>
    </source>
</evidence>
<feature type="coiled-coil region" evidence="7">
    <location>
        <begin position="508"/>
        <end position="614"/>
    </location>
</feature>
<feature type="transmembrane region" description="Helical" evidence="9">
    <location>
        <begin position="670"/>
        <end position="687"/>
    </location>
</feature>
<sequence length="702" mass="75315">MDQASSELSQEESEAAGRGGGGPEAEAVAVAVGRRASEPDHGLSKITHNALENMGALGHGLKHLFQPQRRRSSVSPHDSASFTLAQHADLTEDAAEVGDGPVGSGALGIPATHALPSFTATASSDSDATLPPAPAPPAALSRVLQQIRGAPGPIMKRGTSLQSRRSKAGGSSSSSGGPAATSATGEPPQKGSPQIHRRSTQEVLLQAGRPRSSSTTDTPSTPALADILISSGYHSTEEADRLDRLDASGPAVSPNALLSYSSDGGTYGLDVVDSTPDPQRTKQAIAQLQQKILKLTEQIKIEQTARDDNVAEYLKLANNADKQQSARIKQVFEKKNQKSAQTIQQLQRKLEHYHRKLREVEHNGIPRQPKDVLRDMHQGLKDVGAKVTGGLSSFSQATHSAAGAVVSKPREIASLIRNKFGSADNIAALKDSLDETQGEDGGGVTGSGARALSGGGGHLQSSPKYGSEDDCSSATSGSAGANSTTGAPGGPPSSRGNTLEQGGQALGMEALFQEVQELRESQGRLEESFDNLKAHYQKDYTLIMQALQEERYRCERLEEQLNDLTELHQNEILNLKQELASMEEKIAYQSYERARDIQEALEACQTRISKMELQQQQQQVVQLEGLENATARTLLGKLINVLLALMAVLLVFVSTVANCVVPLMKTRSRTLSTLLLVLMLAFLWRHWEVISQYLDRFLLHPR</sequence>